<evidence type="ECO:0000256" key="8">
    <source>
        <dbReference type="ARBA" id="ARBA00048090"/>
    </source>
</evidence>
<protein>
    <recommendedName>
        <fullName evidence="3 9">Gluconokinase</fullName>
        <ecNumber evidence="3 9">2.7.1.12</ecNumber>
    </recommendedName>
</protein>
<comment type="pathway">
    <text evidence="1 9">Carbohydrate acid metabolism; D-gluconate degradation.</text>
</comment>
<evidence type="ECO:0000313" key="10">
    <source>
        <dbReference type="EMBL" id="KAK7511620.1"/>
    </source>
</evidence>
<organism evidence="10 11">
    <name type="scientific">Phyllosticta citriasiana</name>
    <dbReference type="NCBI Taxonomy" id="595635"/>
    <lineage>
        <taxon>Eukaryota</taxon>
        <taxon>Fungi</taxon>
        <taxon>Dikarya</taxon>
        <taxon>Ascomycota</taxon>
        <taxon>Pezizomycotina</taxon>
        <taxon>Dothideomycetes</taxon>
        <taxon>Dothideomycetes incertae sedis</taxon>
        <taxon>Botryosphaeriales</taxon>
        <taxon>Phyllostictaceae</taxon>
        <taxon>Phyllosticta</taxon>
    </lineage>
</organism>
<reference evidence="10 11" key="1">
    <citation type="submission" date="2024-04" db="EMBL/GenBank/DDBJ databases">
        <title>Phyllosticta paracitricarpa is synonymous to the EU quarantine fungus P. citricarpa based on phylogenomic analyses.</title>
        <authorList>
            <consortium name="Lawrence Berkeley National Laboratory"/>
            <person name="Van Ingen-Buijs V.A."/>
            <person name="Van Westerhoven A.C."/>
            <person name="Haridas S."/>
            <person name="Skiadas P."/>
            <person name="Martin F."/>
            <person name="Groenewald J.Z."/>
            <person name="Crous P.W."/>
            <person name="Seidl M.F."/>
        </authorList>
    </citation>
    <scope>NUCLEOTIDE SEQUENCE [LARGE SCALE GENOMIC DNA]</scope>
    <source>
        <strain evidence="10 11">CBS 123371</strain>
    </source>
</reference>
<proteinExistence type="inferred from homology"/>
<keyword evidence="11" id="KW-1185">Reference proteome</keyword>
<dbReference type="EC" id="2.7.1.12" evidence="3 9"/>
<dbReference type="NCBIfam" id="TIGR01313">
    <property type="entry name" value="therm_gnt_kin"/>
    <property type="match status" value="1"/>
</dbReference>
<comment type="similarity">
    <text evidence="2 9">Belongs to the gluconokinase GntK/GntV family.</text>
</comment>
<evidence type="ECO:0000256" key="7">
    <source>
        <dbReference type="ARBA" id="ARBA00022840"/>
    </source>
</evidence>
<keyword evidence="6 9" id="KW-0418">Kinase</keyword>
<dbReference type="SUPFAM" id="SSF52540">
    <property type="entry name" value="P-loop containing nucleoside triphosphate hydrolases"/>
    <property type="match status" value="1"/>
</dbReference>
<dbReference type="CDD" id="cd02021">
    <property type="entry name" value="GntK"/>
    <property type="match status" value="1"/>
</dbReference>
<keyword evidence="4 9" id="KW-0808">Transferase</keyword>
<sequence length="291" mass="32022">MSSALAAGCPSCTALDEPKDAFIMRIRVLSHSLTQKPSPSFQSLLLDPPLHCVLSYLLSVSPWILLPSINNMLTYDKTPGIHGSAPTNNTMSPAIPTTNGVRPTPHHRHIWIITGPAGCGKSTVAKYLAGQLQLPYIEGDEFHPKTNIDKMAAGIPLTDADRWDWLIQLREEAVKHLNVGASGVVVTCSALKKKYRDVIRVASYNNANVVVHFVYLKASKELLLQRVRSRAGHYMKDNMVNSQFESLEEPNDEELSRDVLSVDVSGGMSEVQMLALKVVTEVLKRDTLVSP</sequence>
<evidence type="ECO:0000313" key="11">
    <source>
        <dbReference type="Proteomes" id="UP001363622"/>
    </source>
</evidence>
<keyword evidence="5 9" id="KW-0547">Nucleotide-binding</keyword>
<dbReference type="GO" id="GO:0016787">
    <property type="term" value="F:hydrolase activity"/>
    <property type="evidence" value="ECO:0007669"/>
    <property type="project" value="UniProtKB-KW"/>
</dbReference>
<evidence type="ECO:0000256" key="6">
    <source>
        <dbReference type="ARBA" id="ARBA00022777"/>
    </source>
</evidence>
<name>A0ABR1KFA8_9PEZI</name>
<dbReference type="Pfam" id="PF13671">
    <property type="entry name" value="AAA_33"/>
    <property type="match status" value="1"/>
</dbReference>
<dbReference type="InterPro" id="IPR027417">
    <property type="entry name" value="P-loop_NTPase"/>
</dbReference>
<evidence type="ECO:0000256" key="9">
    <source>
        <dbReference type="RuleBase" id="RU363066"/>
    </source>
</evidence>
<accession>A0ABR1KFA8</accession>
<keyword evidence="10" id="KW-0378">Hydrolase</keyword>
<dbReference type="InterPro" id="IPR006001">
    <property type="entry name" value="Therm_gnt_kin"/>
</dbReference>
<evidence type="ECO:0000256" key="1">
    <source>
        <dbReference type="ARBA" id="ARBA00004875"/>
    </source>
</evidence>
<comment type="caution">
    <text evidence="10">The sequence shown here is derived from an EMBL/GenBank/DDBJ whole genome shotgun (WGS) entry which is preliminary data.</text>
</comment>
<comment type="catalytic activity">
    <reaction evidence="8 9">
        <text>D-gluconate + ATP = 6-phospho-D-gluconate + ADP + H(+)</text>
        <dbReference type="Rhea" id="RHEA:19433"/>
        <dbReference type="ChEBI" id="CHEBI:15378"/>
        <dbReference type="ChEBI" id="CHEBI:18391"/>
        <dbReference type="ChEBI" id="CHEBI:30616"/>
        <dbReference type="ChEBI" id="CHEBI:58759"/>
        <dbReference type="ChEBI" id="CHEBI:456216"/>
        <dbReference type="EC" id="2.7.1.12"/>
    </reaction>
</comment>
<dbReference type="Gene3D" id="3.40.50.300">
    <property type="entry name" value="P-loop containing nucleotide triphosphate hydrolases"/>
    <property type="match status" value="1"/>
</dbReference>
<evidence type="ECO:0000256" key="5">
    <source>
        <dbReference type="ARBA" id="ARBA00022741"/>
    </source>
</evidence>
<evidence type="ECO:0000256" key="3">
    <source>
        <dbReference type="ARBA" id="ARBA00012054"/>
    </source>
</evidence>
<keyword evidence="7 9" id="KW-0067">ATP-binding</keyword>
<evidence type="ECO:0000256" key="4">
    <source>
        <dbReference type="ARBA" id="ARBA00022679"/>
    </source>
</evidence>
<gene>
    <name evidence="10" type="ORF">IWZ03DRAFT_387057</name>
</gene>
<dbReference type="EMBL" id="JBBPHU010000012">
    <property type="protein sequence ID" value="KAK7511620.1"/>
    <property type="molecule type" value="Genomic_DNA"/>
</dbReference>
<dbReference type="PANTHER" id="PTHR43442">
    <property type="entry name" value="GLUCONOKINASE-RELATED"/>
    <property type="match status" value="1"/>
</dbReference>
<dbReference type="PANTHER" id="PTHR43442:SF3">
    <property type="entry name" value="GLUCONOKINASE-RELATED"/>
    <property type="match status" value="1"/>
</dbReference>
<evidence type="ECO:0000256" key="2">
    <source>
        <dbReference type="ARBA" id="ARBA00008420"/>
    </source>
</evidence>
<dbReference type="Proteomes" id="UP001363622">
    <property type="component" value="Unassembled WGS sequence"/>
</dbReference>